<dbReference type="PRINTS" id="PR00080">
    <property type="entry name" value="SDRFAMILY"/>
</dbReference>
<dbReference type="PANTHER" id="PTHR42879:SF2">
    <property type="entry name" value="3-OXOACYL-[ACYL-CARRIER-PROTEIN] REDUCTASE FABG"/>
    <property type="match status" value="1"/>
</dbReference>
<dbReference type="EMBL" id="VBAP01000077">
    <property type="protein sequence ID" value="TMI72911.1"/>
    <property type="molecule type" value="Genomic_DNA"/>
</dbReference>
<evidence type="ECO:0000313" key="3">
    <source>
        <dbReference type="EMBL" id="TMI72911.1"/>
    </source>
</evidence>
<dbReference type="Pfam" id="PF13561">
    <property type="entry name" value="adh_short_C2"/>
    <property type="match status" value="1"/>
</dbReference>
<dbReference type="Gene3D" id="3.40.50.720">
    <property type="entry name" value="NAD(P)-binding Rossmann-like Domain"/>
    <property type="match status" value="1"/>
</dbReference>
<dbReference type="GO" id="GO:0016491">
    <property type="term" value="F:oxidoreductase activity"/>
    <property type="evidence" value="ECO:0007669"/>
    <property type="project" value="UniProtKB-KW"/>
</dbReference>
<dbReference type="CDD" id="cd05233">
    <property type="entry name" value="SDR_c"/>
    <property type="match status" value="1"/>
</dbReference>
<keyword evidence="2" id="KW-0560">Oxidoreductase</keyword>
<dbReference type="PRINTS" id="PR00081">
    <property type="entry name" value="GDHRDH"/>
</dbReference>
<evidence type="ECO:0000256" key="2">
    <source>
        <dbReference type="ARBA" id="ARBA00023002"/>
    </source>
</evidence>
<dbReference type="Proteomes" id="UP000318834">
    <property type="component" value="Unassembled WGS sequence"/>
</dbReference>
<sequence>MSRLDGKVALVTGSSRGIGAAIAFLFAQRGAAVAVHGRDLTALSAVQAEIEHAGGRAIRVAADTTKFTEIEAMRRQIERDLGPIDILVANAGGSFTPPGPLEQTSEEGWHASVDGNLTATFLTIKSILPGMKERKAGNIVTISSVAGHRPHPRSPIPYAAAKAGIEILTKDLAAQAGPYGIRANCIAPETILTERNKQRIPEAQQQALIEAHPIRRLGTPEDVARAALFLASEEAPWITGIVLDVAGGAVMV</sequence>
<reference evidence="3 4" key="1">
    <citation type="journal article" date="2019" name="Nat. Microbiol.">
        <title>Mediterranean grassland soil C-N compound turnover is dependent on rainfall and depth, and is mediated by genomically divergent microorganisms.</title>
        <authorList>
            <person name="Diamond S."/>
            <person name="Andeer P.F."/>
            <person name="Li Z."/>
            <person name="Crits-Christoph A."/>
            <person name="Burstein D."/>
            <person name="Anantharaman K."/>
            <person name="Lane K.R."/>
            <person name="Thomas B.C."/>
            <person name="Pan C."/>
            <person name="Northen T.R."/>
            <person name="Banfield J.F."/>
        </authorList>
    </citation>
    <scope>NUCLEOTIDE SEQUENCE [LARGE SCALE GENOMIC DNA]</scope>
    <source>
        <strain evidence="3">NP_8</strain>
    </source>
</reference>
<comment type="caution">
    <text evidence="3">The sequence shown here is derived from an EMBL/GenBank/DDBJ whole genome shotgun (WGS) entry which is preliminary data.</text>
</comment>
<dbReference type="InterPro" id="IPR002347">
    <property type="entry name" value="SDR_fam"/>
</dbReference>
<dbReference type="SUPFAM" id="SSF51735">
    <property type="entry name" value="NAD(P)-binding Rossmann-fold domains"/>
    <property type="match status" value="1"/>
</dbReference>
<dbReference type="PANTHER" id="PTHR42879">
    <property type="entry name" value="3-OXOACYL-(ACYL-CARRIER-PROTEIN) REDUCTASE"/>
    <property type="match status" value="1"/>
</dbReference>
<evidence type="ECO:0000313" key="4">
    <source>
        <dbReference type="Proteomes" id="UP000318834"/>
    </source>
</evidence>
<name>A0A537INH8_9BACT</name>
<evidence type="ECO:0000256" key="1">
    <source>
        <dbReference type="ARBA" id="ARBA00006484"/>
    </source>
</evidence>
<dbReference type="InterPro" id="IPR050259">
    <property type="entry name" value="SDR"/>
</dbReference>
<accession>A0A537INH8</accession>
<dbReference type="InterPro" id="IPR036291">
    <property type="entry name" value="NAD(P)-bd_dom_sf"/>
</dbReference>
<comment type="similarity">
    <text evidence="1">Belongs to the short-chain dehydrogenases/reductases (SDR) family.</text>
</comment>
<protein>
    <submittedName>
        <fullName evidence="3">SDR family oxidoreductase</fullName>
    </submittedName>
</protein>
<dbReference type="FunFam" id="3.40.50.720:FF:000084">
    <property type="entry name" value="Short-chain dehydrogenase reductase"/>
    <property type="match status" value="1"/>
</dbReference>
<organism evidence="3 4">
    <name type="scientific">Candidatus Segetimicrobium genomatis</name>
    <dbReference type="NCBI Taxonomy" id="2569760"/>
    <lineage>
        <taxon>Bacteria</taxon>
        <taxon>Bacillati</taxon>
        <taxon>Candidatus Sysuimicrobiota</taxon>
        <taxon>Candidatus Sysuimicrobiia</taxon>
        <taxon>Candidatus Sysuimicrobiales</taxon>
        <taxon>Candidatus Segetimicrobiaceae</taxon>
        <taxon>Candidatus Segetimicrobium</taxon>
    </lineage>
</organism>
<proteinExistence type="inferred from homology"/>
<dbReference type="AlphaFoldDB" id="A0A537INH8"/>
<gene>
    <name evidence="3" type="ORF">E6H05_10405</name>
</gene>